<keyword evidence="2" id="KW-0732">Signal</keyword>
<evidence type="ECO:0000256" key="2">
    <source>
        <dbReference type="SAM" id="SignalP"/>
    </source>
</evidence>
<comment type="caution">
    <text evidence="3">The sequence shown here is derived from an EMBL/GenBank/DDBJ whole genome shotgun (WGS) entry which is preliminary data.</text>
</comment>
<evidence type="ECO:0000313" key="4">
    <source>
        <dbReference type="Proteomes" id="UP000596742"/>
    </source>
</evidence>
<keyword evidence="1" id="KW-1133">Transmembrane helix</keyword>
<keyword evidence="4" id="KW-1185">Reference proteome</keyword>
<dbReference type="Proteomes" id="UP000596742">
    <property type="component" value="Unassembled WGS sequence"/>
</dbReference>
<evidence type="ECO:0000313" key="3">
    <source>
        <dbReference type="EMBL" id="VDI62357.1"/>
    </source>
</evidence>
<dbReference type="AlphaFoldDB" id="A0A8B6GCX2"/>
<organism evidence="3 4">
    <name type="scientific">Mytilus galloprovincialis</name>
    <name type="common">Mediterranean mussel</name>
    <dbReference type="NCBI Taxonomy" id="29158"/>
    <lineage>
        <taxon>Eukaryota</taxon>
        <taxon>Metazoa</taxon>
        <taxon>Spiralia</taxon>
        <taxon>Lophotrochozoa</taxon>
        <taxon>Mollusca</taxon>
        <taxon>Bivalvia</taxon>
        <taxon>Autobranchia</taxon>
        <taxon>Pteriomorphia</taxon>
        <taxon>Mytilida</taxon>
        <taxon>Mytiloidea</taxon>
        <taxon>Mytilidae</taxon>
        <taxon>Mytilinae</taxon>
        <taxon>Mytilus</taxon>
    </lineage>
</organism>
<sequence length="142" mass="14393">MLSLPLVVISLIACSTAQNGLDNGVSRTRVVPLPYYVPYQLPVAQAGPIRRNPVIISDGGGLRGGSGGGSFGGGGFRGGFGGIFGTLIWIAILSAILRSLQQQRTQAAATAAATAATTTMDMNGVASAAVLGMTMMGMMMMA</sequence>
<feature type="signal peptide" evidence="2">
    <location>
        <begin position="1"/>
        <end position="17"/>
    </location>
</feature>
<proteinExistence type="predicted"/>
<accession>A0A8B6GCX2</accession>
<protein>
    <submittedName>
        <fullName evidence="3">Uncharacterized protein</fullName>
    </submittedName>
</protein>
<evidence type="ECO:0000256" key="1">
    <source>
        <dbReference type="SAM" id="Phobius"/>
    </source>
</evidence>
<dbReference type="EMBL" id="UYJE01008244">
    <property type="protein sequence ID" value="VDI62357.1"/>
    <property type="molecule type" value="Genomic_DNA"/>
</dbReference>
<feature type="transmembrane region" description="Helical" evidence="1">
    <location>
        <begin position="79"/>
        <end position="97"/>
    </location>
</feature>
<keyword evidence="1" id="KW-0472">Membrane</keyword>
<gene>
    <name evidence="3" type="ORF">MGAL_10B041636</name>
</gene>
<feature type="chain" id="PRO_5032354620" evidence="2">
    <location>
        <begin position="18"/>
        <end position="142"/>
    </location>
</feature>
<name>A0A8B6GCX2_MYTGA</name>
<reference evidence="3" key="1">
    <citation type="submission" date="2018-11" db="EMBL/GenBank/DDBJ databases">
        <authorList>
            <person name="Alioto T."/>
            <person name="Alioto T."/>
        </authorList>
    </citation>
    <scope>NUCLEOTIDE SEQUENCE</scope>
</reference>
<keyword evidence="1" id="KW-0812">Transmembrane</keyword>